<evidence type="ECO:0000259" key="25">
    <source>
        <dbReference type="Pfam" id="PF04389"/>
    </source>
</evidence>
<keyword evidence="7" id="KW-0121">Carboxypeptidase</keyword>
<dbReference type="GO" id="GO:0004180">
    <property type="term" value="F:carboxypeptidase activity"/>
    <property type="evidence" value="ECO:0007669"/>
    <property type="project" value="UniProtKB-KW"/>
</dbReference>
<dbReference type="EMBL" id="AEIU01000069">
    <property type="protein sequence ID" value="EFP96683.1"/>
    <property type="molecule type" value="Genomic_DNA"/>
</dbReference>
<feature type="chain" id="PRO_5003167026" description="Carboxypeptidase Q" evidence="23">
    <location>
        <begin position="21"/>
        <end position="597"/>
    </location>
</feature>
<evidence type="ECO:0000256" key="16">
    <source>
        <dbReference type="ARBA" id="ARBA00023145"/>
    </source>
</evidence>
<dbReference type="PANTHER" id="PTHR12053:SF3">
    <property type="entry name" value="CARBOXYPEPTIDASE Q"/>
    <property type="match status" value="1"/>
</dbReference>
<feature type="binding site" evidence="21">
    <location>
        <position position="227"/>
    </location>
    <ligand>
        <name>Zn(2+)</name>
        <dbReference type="ChEBI" id="CHEBI:29105"/>
        <label>1</label>
    </ligand>
</feature>
<feature type="binding site" evidence="21">
    <location>
        <position position="366"/>
    </location>
    <ligand>
        <name>Zn(2+)</name>
        <dbReference type="ChEBI" id="CHEBI:29105"/>
        <label>2</label>
        <note>catalytic</note>
    </ligand>
</feature>
<dbReference type="CDD" id="cd03879">
    <property type="entry name" value="M28_AAP"/>
    <property type="match status" value="1"/>
</dbReference>
<dbReference type="InterPro" id="IPR039866">
    <property type="entry name" value="CPQ"/>
</dbReference>
<dbReference type="GO" id="GO:0070573">
    <property type="term" value="F:metallodipeptidase activity"/>
    <property type="evidence" value="ECO:0007669"/>
    <property type="project" value="InterPro"/>
</dbReference>
<feature type="binding site" evidence="21">
    <location>
        <position position="289"/>
    </location>
    <ligand>
        <name>Zn(2+)</name>
        <dbReference type="ChEBI" id="CHEBI:29105"/>
        <label>1</label>
    </ligand>
</feature>
<evidence type="ECO:0000313" key="26">
    <source>
        <dbReference type="EMBL" id="EFP96683.1"/>
    </source>
</evidence>
<reference evidence="26 27" key="1">
    <citation type="journal article" date="2012" name="Int. J. Syst. Evol. Microbiol.">
        <title>Vibrio caribbeanicus sp. nov., isolated from the marine sponge Scleritoderma cyanea.</title>
        <authorList>
            <person name="Hoffmann M."/>
            <person name="Monday S.R."/>
            <person name="Allard M.W."/>
            <person name="Strain E.A."/>
            <person name="Whittaker P."/>
            <person name="Naum M."/>
            <person name="McCarthy P.J."/>
            <person name="Lopez J.V."/>
            <person name="Fischer M."/>
            <person name="Brown E.W."/>
        </authorList>
    </citation>
    <scope>NUCLEOTIDE SEQUENCE [LARGE SCALE GENOMIC DNA]</scope>
    <source>
        <strain evidence="26 27">ATCC BAA-2122</strain>
    </source>
</reference>
<keyword evidence="10 23" id="KW-0732">Signal</keyword>
<sequence>MVMKKTLLALALLGTTSAYASLGIPTSTKDDVWITTDADASHLIAQHGATVFPGISNKNAVVAKINPKQLAALSSHMHQAKNRCGGYMVHESKSAALKASSMSKVISTFEKPVISHQDTVNPLISQVEPQNIVSTIESLMGFTNRFYTTSTGIAASDWLLSYWQEKIEGVSYASARQITHEEYPQKSVEVTLLGAKYPDEIVVVGGHLDSTVGSWTTEGTISPGADDDASGIATVTEALRLMLSTGQQPDRTIKFYGYAAEEVGLRGSQDIAETLKEEQANVISVLQLDMTNYNGSAHDITFMEDYTDSNLTEFLKELIDTYTSEITYSSDRCGYACSDHASWHNQGYPAAMPFESMFSDYNSHIHTSDDTLENSDPTASHATKFAKLAIAYLVETSMDEPDAGVIELENNVPVEGLTAGYGDEQFFVFNSTSPGKVTFKIDGLPSGDADLYVSYEKDVNVDSFDCRPFQNGSREECVFDKPAGQFNIMIRGYRNFDNVSIIATFEESSEAGFPLDLASGEKGEDGEASISLTWQYDLTESGDYFIVKRDGVNVGATDYTEYVDVLEHDGTVNAEYQVCTSTGTCSENRHYNFLESN</sequence>
<comment type="subcellular location">
    <subcellularLocation>
        <location evidence="1">Endoplasmic reticulum</location>
    </subcellularLocation>
    <subcellularLocation>
        <location evidence="3">Golgi apparatus</location>
    </subcellularLocation>
    <subcellularLocation>
        <location evidence="2">Lysosome</location>
    </subcellularLocation>
    <subcellularLocation>
        <location evidence="4">Secreted</location>
    </subcellularLocation>
</comment>
<dbReference type="InterPro" id="IPR012189">
    <property type="entry name" value="Pept_M28E_Ap1"/>
</dbReference>
<dbReference type="GO" id="GO:0004177">
    <property type="term" value="F:aminopeptidase activity"/>
    <property type="evidence" value="ECO:0007669"/>
    <property type="project" value="UniProtKB-KW"/>
</dbReference>
<dbReference type="Pfam" id="PF04151">
    <property type="entry name" value="PPC"/>
    <property type="match status" value="1"/>
</dbReference>
<evidence type="ECO:0000256" key="9">
    <source>
        <dbReference type="ARBA" id="ARBA00022723"/>
    </source>
</evidence>
<dbReference type="PANTHER" id="PTHR12053">
    <property type="entry name" value="PROTEASE FAMILY M28 PLASMA GLUTAMATE CARBOXYPEPTIDASE-RELATED"/>
    <property type="match status" value="1"/>
</dbReference>
<keyword evidence="14" id="KW-0333">Golgi apparatus</keyword>
<evidence type="ECO:0000313" key="27">
    <source>
        <dbReference type="Proteomes" id="UP000002943"/>
    </source>
</evidence>
<evidence type="ECO:0000259" key="24">
    <source>
        <dbReference type="Pfam" id="PF04151"/>
    </source>
</evidence>
<dbReference type="InterPro" id="IPR007280">
    <property type="entry name" value="Peptidase_C_arc/bac"/>
</dbReference>
<comment type="cofactor">
    <cofactor evidence="21">
        <name>Zn(2+)</name>
        <dbReference type="ChEBI" id="CHEBI:29105"/>
    </cofactor>
    <text evidence="21">Binds 2 Zn(2+) ions per subunit.</text>
</comment>
<evidence type="ECO:0000256" key="21">
    <source>
        <dbReference type="PIRSR" id="PIRSR036685-1"/>
    </source>
</evidence>
<dbReference type="SUPFAM" id="SSF89260">
    <property type="entry name" value="Collagen-binding domain"/>
    <property type="match status" value="1"/>
</dbReference>
<dbReference type="Gene3D" id="2.60.120.380">
    <property type="match status" value="1"/>
</dbReference>
<evidence type="ECO:0000256" key="8">
    <source>
        <dbReference type="ARBA" id="ARBA00022670"/>
    </source>
</evidence>
<keyword evidence="16" id="KW-0865">Zymogen</keyword>
<keyword evidence="27" id="KW-1185">Reference proteome</keyword>
<dbReference type="OrthoDB" id="9789219at2"/>
<evidence type="ECO:0000256" key="19">
    <source>
        <dbReference type="ARBA" id="ARBA00025833"/>
    </source>
</evidence>
<gene>
    <name evidence="26" type="ORF">VIBC2010_06934</name>
</gene>
<dbReference type="GO" id="GO:0006508">
    <property type="term" value="P:proteolysis"/>
    <property type="evidence" value="ECO:0007669"/>
    <property type="project" value="UniProtKB-KW"/>
</dbReference>
<feature type="binding site" evidence="21">
    <location>
        <position position="262"/>
    </location>
    <ligand>
        <name>Zn(2+)</name>
        <dbReference type="ChEBI" id="CHEBI:29105"/>
        <label>2</label>
        <note>catalytic</note>
    </ligand>
</feature>
<evidence type="ECO:0000256" key="15">
    <source>
        <dbReference type="ARBA" id="ARBA00023049"/>
    </source>
</evidence>
<keyword evidence="9 21" id="KW-0479">Metal-binding</keyword>
<evidence type="ECO:0000256" key="18">
    <source>
        <dbReference type="ARBA" id="ARBA00023228"/>
    </source>
</evidence>
<keyword evidence="17" id="KW-0325">Glycoprotein</keyword>
<evidence type="ECO:0000256" key="6">
    <source>
        <dbReference type="ARBA" id="ARBA00022525"/>
    </source>
</evidence>
<protein>
    <recommendedName>
        <fullName evidence="5">Carboxypeptidase Q</fullName>
    </recommendedName>
    <alternativeName>
        <fullName evidence="20">Plasma glutamate carboxypeptidase</fullName>
    </alternativeName>
</protein>
<feature type="binding site" evidence="21">
    <location>
        <position position="207"/>
    </location>
    <ligand>
        <name>Zn(2+)</name>
        <dbReference type="ChEBI" id="CHEBI:29105"/>
        <label>1</label>
    </ligand>
</feature>
<dbReference type="PIRSF" id="PIRSF036685">
    <property type="entry name" value="BacLeuNPeptidase"/>
    <property type="match status" value="1"/>
</dbReference>
<evidence type="ECO:0000256" key="13">
    <source>
        <dbReference type="ARBA" id="ARBA00022833"/>
    </source>
</evidence>
<keyword evidence="8" id="KW-0645">Protease</keyword>
<evidence type="ECO:0000256" key="10">
    <source>
        <dbReference type="ARBA" id="ARBA00022729"/>
    </source>
</evidence>
<dbReference type="GO" id="GO:0005764">
    <property type="term" value="C:lysosome"/>
    <property type="evidence" value="ECO:0007669"/>
    <property type="project" value="UniProtKB-SubCell"/>
</dbReference>
<evidence type="ECO:0000256" key="4">
    <source>
        <dbReference type="ARBA" id="ARBA00004613"/>
    </source>
</evidence>
<keyword evidence="22" id="KW-1015">Disulfide bond</keyword>
<dbReference type="eggNOG" id="COG2234">
    <property type="taxonomic scope" value="Bacteria"/>
</dbReference>
<evidence type="ECO:0000256" key="11">
    <source>
        <dbReference type="ARBA" id="ARBA00022801"/>
    </source>
</evidence>
<dbReference type="SUPFAM" id="SSF53187">
    <property type="entry name" value="Zn-dependent exopeptidases"/>
    <property type="match status" value="1"/>
</dbReference>
<evidence type="ECO:0000256" key="22">
    <source>
        <dbReference type="PIRSR" id="PIRSR036685-2"/>
    </source>
</evidence>
<evidence type="ECO:0000256" key="5">
    <source>
        <dbReference type="ARBA" id="ARBA00014116"/>
    </source>
</evidence>
<dbReference type="GO" id="GO:0046872">
    <property type="term" value="F:metal ion binding"/>
    <property type="evidence" value="ECO:0007669"/>
    <property type="project" value="UniProtKB-KW"/>
</dbReference>
<dbReference type="InterPro" id="IPR007484">
    <property type="entry name" value="Peptidase_M28"/>
</dbReference>
<evidence type="ECO:0000256" key="1">
    <source>
        <dbReference type="ARBA" id="ARBA00004240"/>
    </source>
</evidence>
<feature type="signal peptide" evidence="23">
    <location>
        <begin position="1"/>
        <end position="20"/>
    </location>
</feature>
<evidence type="ECO:0000256" key="3">
    <source>
        <dbReference type="ARBA" id="ARBA00004555"/>
    </source>
</evidence>
<accession>E3BJB4</accession>
<keyword evidence="26" id="KW-0031">Aminopeptidase</keyword>
<feature type="disulfide bond" evidence="22">
    <location>
        <begin position="333"/>
        <end position="337"/>
    </location>
</feature>
<proteinExistence type="predicted"/>
<comment type="subunit">
    <text evidence="19">Homodimer. The monomeric form is inactive while the homodimer is active.</text>
</comment>
<dbReference type="Gene3D" id="3.40.630.10">
    <property type="entry name" value="Zn peptidases"/>
    <property type="match status" value="1"/>
</dbReference>
<keyword evidence="12" id="KW-0256">Endoplasmic reticulum</keyword>
<feature type="domain" description="Peptidase C-terminal archaeal/bacterial" evidence="24">
    <location>
        <begin position="423"/>
        <end position="491"/>
    </location>
</feature>
<dbReference type="GO" id="GO:0005576">
    <property type="term" value="C:extracellular region"/>
    <property type="evidence" value="ECO:0007669"/>
    <property type="project" value="UniProtKB-SubCell"/>
</dbReference>
<comment type="caution">
    <text evidence="26">The sequence shown here is derived from an EMBL/GenBank/DDBJ whole genome shotgun (WGS) entry which is preliminary data.</text>
</comment>
<keyword evidence="15" id="KW-0482">Metalloprotease</keyword>
<evidence type="ECO:0000256" key="2">
    <source>
        <dbReference type="ARBA" id="ARBA00004371"/>
    </source>
</evidence>
<dbReference type="STRING" id="796620.VIBC2010_06934"/>
<evidence type="ECO:0000256" key="7">
    <source>
        <dbReference type="ARBA" id="ARBA00022645"/>
    </source>
</evidence>
<evidence type="ECO:0000256" key="23">
    <source>
        <dbReference type="SAM" id="SignalP"/>
    </source>
</evidence>
<keyword evidence="18" id="KW-0458">Lysosome</keyword>
<keyword evidence="11" id="KW-0378">Hydrolase</keyword>
<evidence type="ECO:0000256" key="20">
    <source>
        <dbReference type="ARBA" id="ARBA00033328"/>
    </source>
</evidence>
<evidence type="ECO:0000256" key="14">
    <source>
        <dbReference type="ARBA" id="ARBA00023034"/>
    </source>
</evidence>
<evidence type="ECO:0000256" key="17">
    <source>
        <dbReference type="ARBA" id="ARBA00023180"/>
    </source>
</evidence>
<evidence type="ECO:0000256" key="12">
    <source>
        <dbReference type="ARBA" id="ARBA00022824"/>
    </source>
</evidence>
<feature type="domain" description="Peptidase M28" evidence="25">
    <location>
        <begin position="191"/>
        <end position="387"/>
    </location>
</feature>
<dbReference type="Proteomes" id="UP000002943">
    <property type="component" value="Unassembled WGS sequence"/>
</dbReference>
<keyword evidence="13 21" id="KW-0862">Zinc</keyword>
<dbReference type="AlphaFoldDB" id="E3BJB4"/>
<name>E3BJB4_9VIBR</name>
<dbReference type="Pfam" id="PF04389">
    <property type="entry name" value="Peptidase_M28"/>
    <property type="match status" value="1"/>
</dbReference>
<organism evidence="26 27">
    <name type="scientific">Vibrio caribbeanicus ATCC BAA-2122</name>
    <dbReference type="NCBI Taxonomy" id="796620"/>
    <lineage>
        <taxon>Bacteria</taxon>
        <taxon>Pseudomonadati</taxon>
        <taxon>Pseudomonadota</taxon>
        <taxon>Gammaproteobacteria</taxon>
        <taxon>Vibrionales</taxon>
        <taxon>Vibrionaceae</taxon>
        <taxon>Vibrio</taxon>
    </lineage>
</organism>
<keyword evidence="6" id="KW-0964">Secreted</keyword>
<dbReference type="MEROPS" id="M28.002"/>